<dbReference type="AlphaFoldDB" id="A0AAQ3QUR2"/>
<dbReference type="Proteomes" id="UP001304300">
    <property type="component" value="Chromosome"/>
</dbReference>
<proteinExistence type="predicted"/>
<gene>
    <name evidence="2" type="ORF">RZN69_06120</name>
</gene>
<keyword evidence="3" id="KW-1185">Reference proteome</keyword>
<organism evidence="2 3">
    <name type="scientific">Rubellicoccus peritrichatus</name>
    <dbReference type="NCBI Taxonomy" id="3080537"/>
    <lineage>
        <taxon>Bacteria</taxon>
        <taxon>Pseudomonadati</taxon>
        <taxon>Verrucomicrobiota</taxon>
        <taxon>Opitutia</taxon>
        <taxon>Puniceicoccales</taxon>
        <taxon>Cerasicoccaceae</taxon>
        <taxon>Rubellicoccus</taxon>
    </lineage>
</organism>
<feature type="chain" id="PRO_5042837608" evidence="1">
    <location>
        <begin position="19"/>
        <end position="251"/>
    </location>
</feature>
<dbReference type="EMBL" id="CP136920">
    <property type="protein sequence ID" value="WOO42661.1"/>
    <property type="molecule type" value="Genomic_DNA"/>
</dbReference>
<keyword evidence="1" id="KW-0732">Signal</keyword>
<sequence>MKHLLILLSLAIYSGLVATTDDDLYVYYLEINGYTCIYTKGAIDKDDLEKIKTEHQDNEIYMKSFDARLSLNGDLDGDGDYDSVKVNHYHGNEYGYGEDSFGSGSEVEISTPPNAFYVSSYHDGDISYGSDSEVTQFYVEPWLQSAGTSGSQRLHIDHGYSSGVYICFFTVIDKDFSGLGLSDGDSFTAFFTNEALWGSYTKVTQKAYEIDSTSSDEYELMLTRLNIYMPDYYDEIVDDVLSSVWDGTYGD</sequence>
<evidence type="ECO:0000313" key="3">
    <source>
        <dbReference type="Proteomes" id="UP001304300"/>
    </source>
</evidence>
<feature type="signal peptide" evidence="1">
    <location>
        <begin position="1"/>
        <end position="18"/>
    </location>
</feature>
<evidence type="ECO:0000256" key="1">
    <source>
        <dbReference type="SAM" id="SignalP"/>
    </source>
</evidence>
<reference evidence="2 3" key="1">
    <citation type="submission" date="2023-10" db="EMBL/GenBank/DDBJ databases">
        <title>Rubellicoccus peritrichatus gen. nov., sp. nov., isolated from an algae of coral reef tank.</title>
        <authorList>
            <person name="Luo J."/>
        </authorList>
    </citation>
    <scope>NUCLEOTIDE SEQUENCE [LARGE SCALE GENOMIC DNA]</scope>
    <source>
        <strain evidence="2 3">CR14</strain>
    </source>
</reference>
<dbReference type="KEGG" id="puo:RZN69_06120"/>
<protein>
    <submittedName>
        <fullName evidence="2">Uncharacterized protein</fullName>
    </submittedName>
</protein>
<name>A0AAQ3QUR2_9BACT</name>
<dbReference type="RefSeq" id="WP_317835186.1">
    <property type="nucleotide sequence ID" value="NZ_CP136920.1"/>
</dbReference>
<accession>A0AAQ3QUR2</accession>
<evidence type="ECO:0000313" key="2">
    <source>
        <dbReference type="EMBL" id="WOO42661.1"/>
    </source>
</evidence>